<dbReference type="CDD" id="cd02440">
    <property type="entry name" value="AdoMet_MTases"/>
    <property type="match status" value="1"/>
</dbReference>
<gene>
    <name evidence="4" type="ORF">LCGC14_2985550</name>
</gene>
<dbReference type="InterPro" id="IPR029063">
    <property type="entry name" value="SAM-dependent_MTases_sf"/>
</dbReference>
<keyword evidence="2" id="KW-0808">Transferase</keyword>
<dbReference type="GO" id="GO:0032259">
    <property type="term" value="P:methylation"/>
    <property type="evidence" value="ECO:0007669"/>
    <property type="project" value="UniProtKB-KW"/>
</dbReference>
<reference evidence="4" key="1">
    <citation type="journal article" date="2015" name="Nature">
        <title>Complex archaea that bridge the gap between prokaryotes and eukaryotes.</title>
        <authorList>
            <person name="Spang A."/>
            <person name="Saw J.H."/>
            <person name="Jorgensen S.L."/>
            <person name="Zaremba-Niedzwiedzka K."/>
            <person name="Martijn J."/>
            <person name="Lind A.E."/>
            <person name="van Eijk R."/>
            <person name="Schleper C."/>
            <person name="Guy L."/>
            <person name="Ettema T.J."/>
        </authorList>
    </citation>
    <scope>NUCLEOTIDE SEQUENCE</scope>
</reference>
<sequence length="221" mass="24694">DIEGLDKIEILRKSLLANREYISVSDKGAGSKYSSRENRRIADLVKHTAINSGKGQLLARIVAGTGISRIIELGTGTGFSSSYMGMACPTTSILTCEGSPEIAALAEENIRKLGIENIEVHSDEFRSWLPVVLSHSPGELLVFLDGDHRGERMQEYCDMIIGSGNSKKIIVLDDIHWSTDMYRAWNKLIERDEISLSLQLYNTGIIFTGYRVQRDHFIINF</sequence>
<keyword evidence="3" id="KW-0949">S-adenosyl-L-methionine</keyword>
<feature type="non-terminal residue" evidence="4">
    <location>
        <position position="1"/>
    </location>
</feature>
<evidence type="ECO:0000256" key="2">
    <source>
        <dbReference type="ARBA" id="ARBA00022679"/>
    </source>
</evidence>
<accession>A0A0F8X676</accession>
<evidence type="ECO:0000256" key="1">
    <source>
        <dbReference type="ARBA" id="ARBA00022603"/>
    </source>
</evidence>
<dbReference type="Gene3D" id="3.40.50.150">
    <property type="entry name" value="Vaccinia Virus protein VP39"/>
    <property type="match status" value="1"/>
</dbReference>
<dbReference type="InterPro" id="IPR002935">
    <property type="entry name" value="SAM_O-MeTrfase"/>
</dbReference>
<evidence type="ECO:0000256" key="3">
    <source>
        <dbReference type="ARBA" id="ARBA00022691"/>
    </source>
</evidence>
<proteinExistence type="predicted"/>
<comment type="caution">
    <text evidence="4">The sequence shown here is derived from an EMBL/GenBank/DDBJ whole genome shotgun (WGS) entry which is preliminary data.</text>
</comment>
<dbReference type="Pfam" id="PF01596">
    <property type="entry name" value="Methyltransf_3"/>
    <property type="match status" value="1"/>
</dbReference>
<dbReference type="EMBL" id="LAZR01061080">
    <property type="protein sequence ID" value="KKK64303.1"/>
    <property type="molecule type" value="Genomic_DNA"/>
</dbReference>
<evidence type="ECO:0008006" key="5">
    <source>
        <dbReference type="Google" id="ProtNLM"/>
    </source>
</evidence>
<protein>
    <recommendedName>
        <fullName evidence="5">Methyltransferase domain-containing protein</fullName>
    </recommendedName>
</protein>
<dbReference type="AlphaFoldDB" id="A0A0F8X676"/>
<dbReference type="GO" id="GO:0008171">
    <property type="term" value="F:O-methyltransferase activity"/>
    <property type="evidence" value="ECO:0007669"/>
    <property type="project" value="InterPro"/>
</dbReference>
<dbReference type="SUPFAM" id="SSF53335">
    <property type="entry name" value="S-adenosyl-L-methionine-dependent methyltransferases"/>
    <property type="match status" value="1"/>
</dbReference>
<evidence type="ECO:0000313" key="4">
    <source>
        <dbReference type="EMBL" id="KKK64303.1"/>
    </source>
</evidence>
<keyword evidence="1" id="KW-0489">Methyltransferase</keyword>
<organism evidence="4">
    <name type="scientific">marine sediment metagenome</name>
    <dbReference type="NCBI Taxonomy" id="412755"/>
    <lineage>
        <taxon>unclassified sequences</taxon>
        <taxon>metagenomes</taxon>
        <taxon>ecological metagenomes</taxon>
    </lineage>
</organism>
<name>A0A0F8X676_9ZZZZ</name>